<gene>
    <name evidence="1" type="ORF">PILCRDRAFT_26870</name>
</gene>
<sequence length="73" mass="8341">MTAHKAQGMTLAKAIVDLESCRGTESPYVMVSRVKLLDGLLILRPFRRQKIQCCQSPETQAEMKHLDFLRLHT</sequence>
<organism evidence="1 2">
    <name type="scientific">Piloderma croceum (strain F 1598)</name>
    <dbReference type="NCBI Taxonomy" id="765440"/>
    <lineage>
        <taxon>Eukaryota</taxon>
        <taxon>Fungi</taxon>
        <taxon>Dikarya</taxon>
        <taxon>Basidiomycota</taxon>
        <taxon>Agaricomycotina</taxon>
        <taxon>Agaricomycetes</taxon>
        <taxon>Agaricomycetidae</taxon>
        <taxon>Atheliales</taxon>
        <taxon>Atheliaceae</taxon>
        <taxon>Piloderma</taxon>
    </lineage>
</organism>
<protein>
    <recommendedName>
        <fullName evidence="3">UvrD-like helicase C-terminal domain-containing protein</fullName>
    </recommendedName>
</protein>
<dbReference type="Proteomes" id="UP000054166">
    <property type="component" value="Unassembled WGS sequence"/>
</dbReference>
<evidence type="ECO:0008006" key="3">
    <source>
        <dbReference type="Google" id="ProtNLM"/>
    </source>
</evidence>
<dbReference type="AlphaFoldDB" id="A0A0C3ELS0"/>
<accession>A0A0C3ELS0</accession>
<dbReference type="EMBL" id="KN833080">
    <property type="protein sequence ID" value="KIM73530.1"/>
    <property type="molecule type" value="Genomic_DNA"/>
</dbReference>
<feature type="non-terminal residue" evidence="1">
    <location>
        <position position="73"/>
    </location>
</feature>
<proteinExistence type="predicted"/>
<name>A0A0C3ELS0_PILCF</name>
<evidence type="ECO:0000313" key="2">
    <source>
        <dbReference type="Proteomes" id="UP000054166"/>
    </source>
</evidence>
<dbReference type="InParanoid" id="A0A0C3ELS0"/>
<keyword evidence="2" id="KW-1185">Reference proteome</keyword>
<reference evidence="2" key="2">
    <citation type="submission" date="2015-01" db="EMBL/GenBank/DDBJ databases">
        <title>Evolutionary Origins and Diversification of the Mycorrhizal Mutualists.</title>
        <authorList>
            <consortium name="DOE Joint Genome Institute"/>
            <consortium name="Mycorrhizal Genomics Consortium"/>
            <person name="Kohler A."/>
            <person name="Kuo A."/>
            <person name="Nagy L.G."/>
            <person name="Floudas D."/>
            <person name="Copeland A."/>
            <person name="Barry K.W."/>
            <person name="Cichocki N."/>
            <person name="Veneault-Fourrey C."/>
            <person name="LaButti K."/>
            <person name="Lindquist E.A."/>
            <person name="Lipzen A."/>
            <person name="Lundell T."/>
            <person name="Morin E."/>
            <person name="Murat C."/>
            <person name="Riley R."/>
            <person name="Ohm R."/>
            <person name="Sun H."/>
            <person name="Tunlid A."/>
            <person name="Henrissat B."/>
            <person name="Grigoriev I.V."/>
            <person name="Hibbett D.S."/>
            <person name="Martin F."/>
        </authorList>
    </citation>
    <scope>NUCLEOTIDE SEQUENCE [LARGE SCALE GENOMIC DNA]</scope>
    <source>
        <strain evidence="2">F 1598</strain>
    </source>
</reference>
<evidence type="ECO:0000313" key="1">
    <source>
        <dbReference type="EMBL" id="KIM73530.1"/>
    </source>
</evidence>
<dbReference type="HOGENOM" id="CLU_001324_10_1_1"/>
<reference evidence="1 2" key="1">
    <citation type="submission" date="2014-04" db="EMBL/GenBank/DDBJ databases">
        <authorList>
            <consortium name="DOE Joint Genome Institute"/>
            <person name="Kuo A."/>
            <person name="Tarkka M."/>
            <person name="Buscot F."/>
            <person name="Kohler A."/>
            <person name="Nagy L.G."/>
            <person name="Floudas D."/>
            <person name="Copeland A."/>
            <person name="Barry K.W."/>
            <person name="Cichocki N."/>
            <person name="Veneault-Fourrey C."/>
            <person name="LaButti K."/>
            <person name="Lindquist E.A."/>
            <person name="Lipzen A."/>
            <person name="Lundell T."/>
            <person name="Morin E."/>
            <person name="Murat C."/>
            <person name="Sun H."/>
            <person name="Tunlid A."/>
            <person name="Henrissat B."/>
            <person name="Grigoriev I.V."/>
            <person name="Hibbett D.S."/>
            <person name="Martin F."/>
            <person name="Nordberg H.P."/>
            <person name="Cantor M.N."/>
            <person name="Hua S.X."/>
        </authorList>
    </citation>
    <scope>NUCLEOTIDE SEQUENCE [LARGE SCALE GENOMIC DNA]</scope>
    <source>
        <strain evidence="1 2">F 1598</strain>
    </source>
</reference>
<dbReference type="OrthoDB" id="432234at2759"/>